<dbReference type="InterPro" id="IPR023210">
    <property type="entry name" value="NADP_OxRdtase_dom"/>
</dbReference>
<name>A0A4R1QUK8_9FIRM</name>
<dbReference type="CDD" id="cd19082">
    <property type="entry name" value="AKR_AKR10A1_2"/>
    <property type="match status" value="1"/>
</dbReference>
<proteinExistence type="predicted"/>
<sequence>MQISCDCHEINIGNLVLGTNFKKEVMDLRNVENILSTFFQNGGVCIDTARSYCGGVSEIFIGRWLKKNAIRENVIISTKAGHPEQGNKFRLSKKEIEIDLHLSLKALKTDYIDLFWLHRDDPDIPVGVIIDYLNLFVAEGKIKFFGASNWKFDRIHEANEYARRTNQQGFLCSQIQWSVGVPIRSIYDNYGMRCMDAEDYDKYMISGLPIFAFSSQAKGYFYYMEIQKEFGYRQKCFDTKENREVFRKLRYISDKYGVPLTYPILSFIRSSPLNAIPVIGCRTASDLLDSFSAINFILKSEEYQSLLSF</sequence>
<evidence type="ECO:0000256" key="1">
    <source>
        <dbReference type="ARBA" id="ARBA00023002"/>
    </source>
</evidence>
<keyword evidence="4" id="KW-1185">Reference proteome</keyword>
<dbReference type="GO" id="GO:0016491">
    <property type="term" value="F:oxidoreductase activity"/>
    <property type="evidence" value="ECO:0007669"/>
    <property type="project" value="UniProtKB-KW"/>
</dbReference>
<dbReference type="STRING" id="1469948.GCA_000732725_00566"/>
<dbReference type="EMBL" id="SLUO01000012">
    <property type="protein sequence ID" value="TCL56195.1"/>
    <property type="molecule type" value="Genomic_DNA"/>
</dbReference>
<dbReference type="PANTHER" id="PTHR43364:SF4">
    <property type="entry name" value="NAD(P)-LINKED OXIDOREDUCTASE SUPERFAMILY PROTEIN"/>
    <property type="match status" value="1"/>
</dbReference>
<dbReference type="InterPro" id="IPR050523">
    <property type="entry name" value="AKR_Detox_Biosynth"/>
</dbReference>
<dbReference type="Proteomes" id="UP000295718">
    <property type="component" value="Unassembled WGS sequence"/>
</dbReference>
<dbReference type="GO" id="GO:0005829">
    <property type="term" value="C:cytosol"/>
    <property type="evidence" value="ECO:0007669"/>
    <property type="project" value="TreeGrafter"/>
</dbReference>
<keyword evidence="1" id="KW-0560">Oxidoreductase</keyword>
<accession>A0A4R1QUK8</accession>
<gene>
    <name evidence="3" type="ORF">EDD76_11222</name>
</gene>
<evidence type="ECO:0000313" key="4">
    <source>
        <dbReference type="Proteomes" id="UP000295718"/>
    </source>
</evidence>
<dbReference type="SUPFAM" id="SSF51430">
    <property type="entry name" value="NAD(P)-linked oxidoreductase"/>
    <property type="match status" value="1"/>
</dbReference>
<reference evidence="3 4" key="1">
    <citation type="submission" date="2019-03" db="EMBL/GenBank/DDBJ databases">
        <title>Genomic Encyclopedia of Type Strains, Phase IV (KMG-IV): sequencing the most valuable type-strain genomes for metagenomic binning, comparative biology and taxonomic classification.</title>
        <authorList>
            <person name="Goeker M."/>
        </authorList>
    </citation>
    <scope>NUCLEOTIDE SEQUENCE [LARGE SCALE GENOMIC DNA]</scope>
    <source>
        <strain evidence="3 4">DSM 100556</strain>
    </source>
</reference>
<dbReference type="Pfam" id="PF00248">
    <property type="entry name" value="Aldo_ket_red"/>
    <property type="match status" value="1"/>
</dbReference>
<dbReference type="OrthoDB" id="9804790at2"/>
<protein>
    <submittedName>
        <fullName evidence="3">Aryl-alcohol dehydrogenase-like predicted oxidoreductase</fullName>
    </submittedName>
</protein>
<dbReference type="RefSeq" id="WP_051869253.1">
    <property type="nucleotide sequence ID" value="NZ_JPNB01000001.1"/>
</dbReference>
<dbReference type="Gene3D" id="3.20.20.100">
    <property type="entry name" value="NADP-dependent oxidoreductase domain"/>
    <property type="match status" value="1"/>
</dbReference>
<dbReference type="AlphaFoldDB" id="A0A4R1QUK8"/>
<feature type="domain" description="NADP-dependent oxidoreductase" evidence="2">
    <location>
        <begin position="15"/>
        <end position="306"/>
    </location>
</feature>
<dbReference type="InterPro" id="IPR036812">
    <property type="entry name" value="NAD(P)_OxRdtase_dom_sf"/>
</dbReference>
<comment type="caution">
    <text evidence="3">The sequence shown here is derived from an EMBL/GenBank/DDBJ whole genome shotgun (WGS) entry which is preliminary data.</text>
</comment>
<organism evidence="3 4">
    <name type="scientific">Kineothrix alysoides</name>
    <dbReference type="NCBI Taxonomy" id="1469948"/>
    <lineage>
        <taxon>Bacteria</taxon>
        <taxon>Bacillati</taxon>
        <taxon>Bacillota</taxon>
        <taxon>Clostridia</taxon>
        <taxon>Lachnospirales</taxon>
        <taxon>Lachnospiraceae</taxon>
        <taxon>Kineothrix</taxon>
    </lineage>
</organism>
<evidence type="ECO:0000313" key="3">
    <source>
        <dbReference type="EMBL" id="TCL56195.1"/>
    </source>
</evidence>
<evidence type="ECO:0000259" key="2">
    <source>
        <dbReference type="Pfam" id="PF00248"/>
    </source>
</evidence>
<dbReference type="PANTHER" id="PTHR43364">
    <property type="entry name" value="NADH-SPECIFIC METHYLGLYOXAL REDUCTASE-RELATED"/>
    <property type="match status" value="1"/>
</dbReference>